<comment type="caution">
    <text evidence="9">The sequence shown here is derived from an EMBL/GenBank/DDBJ whole genome shotgun (WGS) entry which is preliminary data.</text>
</comment>
<evidence type="ECO:0000256" key="1">
    <source>
        <dbReference type="ARBA" id="ARBA00004236"/>
    </source>
</evidence>
<keyword evidence="3 7" id="KW-0812">Transmembrane</keyword>
<keyword evidence="2" id="KW-1003">Cell membrane</keyword>
<keyword evidence="9" id="KW-0282">Flagellum</keyword>
<evidence type="ECO:0000256" key="3">
    <source>
        <dbReference type="ARBA" id="ARBA00022692"/>
    </source>
</evidence>
<feature type="transmembrane region" description="Helical" evidence="7">
    <location>
        <begin position="78"/>
        <end position="100"/>
    </location>
</feature>
<feature type="chain" id="PRO_5045926360" evidence="8">
    <location>
        <begin position="26"/>
        <end position="233"/>
    </location>
</feature>
<feature type="signal peptide" evidence="8">
    <location>
        <begin position="1"/>
        <end position="25"/>
    </location>
</feature>
<reference evidence="9 10" key="1">
    <citation type="submission" date="2024-09" db="EMBL/GenBank/DDBJ databases">
        <authorList>
            <person name="Sun Q."/>
            <person name="Mori K."/>
        </authorList>
    </citation>
    <scope>NUCLEOTIDE SEQUENCE [LARGE SCALE GENOMIC DNA]</scope>
    <source>
        <strain evidence="9 10">NCAIM B.02529</strain>
    </source>
</reference>
<evidence type="ECO:0000256" key="4">
    <source>
        <dbReference type="ARBA" id="ARBA00022989"/>
    </source>
</evidence>
<dbReference type="RefSeq" id="WP_377347806.1">
    <property type="nucleotide sequence ID" value="NZ_JBHLTP010000009.1"/>
</dbReference>
<evidence type="ECO:0000256" key="6">
    <source>
        <dbReference type="SAM" id="MobiDB-lite"/>
    </source>
</evidence>
<keyword evidence="4 7" id="KW-1133">Transmembrane helix</keyword>
<keyword evidence="9" id="KW-0969">Cilium</keyword>
<evidence type="ECO:0000256" key="8">
    <source>
        <dbReference type="SAM" id="SignalP"/>
    </source>
</evidence>
<feature type="region of interest" description="Disordered" evidence="6">
    <location>
        <begin position="39"/>
        <end position="71"/>
    </location>
</feature>
<keyword evidence="5 7" id="KW-0472">Membrane</keyword>
<dbReference type="Proteomes" id="UP001589836">
    <property type="component" value="Unassembled WGS sequence"/>
</dbReference>
<comment type="subcellular location">
    <subcellularLocation>
        <location evidence="1">Cell membrane</location>
    </subcellularLocation>
</comment>
<organism evidence="9 10">
    <name type="scientific">Pontibacillus salicampi</name>
    <dbReference type="NCBI Taxonomy" id="1449801"/>
    <lineage>
        <taxon>Bacteria</taxon>
        <taxon>Bacillati</taxon>
        <taxon>Bacillota</taxon>
        <taxon>Bacilli</taxon>
        <taxon>Bacillales</taxon>
        <taxon>Bacillaceae</taxon>
        <taxon>Pontibacillus</taxon>
    </lineage>
</organism>
<dbReference type="InterPro" id="IPR022781">
    <property type="entry name" value="Flagellar_biosynth_FliO"/>
</dbReference>
<proteinExistence type="predicted"/>
<evidence type="ECO:0000256" key="5">
    <source>
        <dbReference type="ARBA" id="ARBA00023136"/>
    </source>
</evidence>
<gene>
    <name evidence="9" type="ORF">ACFFGV_11305</name>
</gene>
<feature type="compositionally biased region" description="Polar residues" evidence="6">
    <location>
        <begin position="61"/>
        <end position="71"/>
    </location>
</feature>
<evidence type="ECO:0000256" key="2">
    <source>
        <dbReference type="ARBA" id="ARBA00022475"/>
    </source>
</evidence>
<keyword evidence="8" id="KW-0732">Signal</keyword>
<dbReference type="Pfam" id="PF04347">
    <property type="entry name" value="FliO"/>
    <property type="match status" value="1"/>
</dbReference>
<keyword evidence="9" id="KW-0966">Cell projection</keyword>
<evidence type="ECO:0000313" key="9">
    <source>
        <dbReference type="EMBL" id="MFC0524150.1"/>
    </source>
</evidence>
<sequence>MNKRFCMTMLLSIGLLFVQSSIVNAENKTVDCMFQPEKCQDEDQQQDSSPSLDSKGEDGDSSPSSQDNSAVNSNSPSLLWQFVKLIGVLIFIIALIYGLLKFVNKRNKLFQQVRTLENVGGVSLGQNKSLQVIRIGEQYFAVGVGDNVELLTEITDEATLRSFQSEGESSVNSTTASLLENVFSKTSTNNEKKAPNASSLPFKDLFQSELGSLKEKRKQLIDKQSRQKEDRDD</sequence>
<protein>
    <submittedName>
        <fullName evidence="9">Flagellar biosynthetic protein FliO</fullName>
    </submittedName>
</protein>
<dbReference type="EMBL" id="JBHLTP010000009">
    <property type="protein sequence ID" value="MFC0524150.1"/>
    <property type="molecule type" value="Genomic_DNA"/>
</dbReference>
<keyword evidence="10" id="KW-1185">Reference proteome</keyword>
<accession>A0ABV6LP14</accession>
<name>A0ABV6LP14_9BACI</name>
<evidence type="ECO:0000313" key="10">
    <source>
        <dbReference type="Proteomes" id="UP001589836"/>
    </source>
</evidence>
<evidence type="ECO:0000256" key="7">
    <source>
        <dbReference type="SAM" id="Phobius"/>
    </source>
</evidence>